<name>A0A7W9EVN7_9SPHN</name>
<proteinExistence type="predicted"/>
<organism evidence="1 2">
    <name type="scientific">Sphingomonas aerophila</name>
    <dbReference type="NCBI Taxonomy" id="1344948"/>
    <lineage>
        <taxon>Bacteria</taxon>
        <taxon>Pseudomonadati</taxon>
        <taxon>Pseudomonadota</taxon>
        <taxon>Alphaproteobacteria</taxon>
        <taxon>Sphingomonadales</taxon>
        <taxon>Sphingomonadaceae</taxon>
        <taxon>Sphingomonas</taxon>
    </lineage>
</organism>
<comment type="caution">
    <text evidence="1">The sequence shown here is derived from an EMBL/GenBank/DDBJ whole genome shotgun (WGS) entry which is preliminary data.</text>
</comment>
<reference evidence="1 2" key="1">
    <citation type="submission" date="2020-08" db="EMBL/GenBank/DDBJ databases">
        <title>Genomic Encyclopedia of Type Strains, Phase IV (KMG-IV): sequencing the most valuable type-strain genomes for metagenomic binning, comparative biology and taxonomic classification.</title>
        <authorList>
            <person name="Goeker M."/>
        </authorList>
    </citation>
    <scope>NUCLEOTIDE SEQUENCE [LARGE SCALE GENOMIC DNA]</scope>
    <source>
        <strain evidence="1 2">DSM 100044</strain>
    </source>
</reference>
<dbReference type="EMBL" id="JACIJK010000011">
    <property type="protein sequence ID" value="MBB5716436.1"/>
    <property type="molecule type" value="Genomic_DNA"/>
</dbReference>
<evidence type="ECO:0000313" key="2">
    <source>
        <dbReference type="Proteomes" id="UP000546200"/>
    </source>
</evidence>
<gene>
    <name evidence="1" type="ORF">FHS94_003302</name>
</gene>
<keyword evidence="2" id="KW-1185">Reference proteome</keyword>
<sequence>MDITIDGQGNGRFLNRFDGKDGRFSLNSKQLEHLVRRMEVFRRSPQTMAGGDVRAFALRGVPCDGPYVTDNGGISFRWLGTSVDQLYSADFGCDRDRYAARNKELRAILKSLPVPEPQSLP</sequence>
<protein>
    <submittedName>
        <fullName evidence="1">Uncharacterized protein</fullName>
    </submittedName>
</protein>
<dbReference type="Proteomes" id="UP000546200">
    <property type="component" value="Unassembled WGS sequence"/>
</dbReference>
<dbReference type="AlphaFoldDB" id="A0A7W9EVN7"/>
<dbReference type="RefSeq" id="WP_343055323.1">
    <property type="nucleotide sequence ID" value="NZ_JACIJK010000011.1"/>
</dbReference>
<accession>A0A7W9EVN7</accession>
<evidence type="ECO:0000313" key="1">
    <source>
        <dbReference type="EMBL" id="MBB5716436.1"/>
    </source>
</evidence>